<keyword evidence="2" id="KW-0812">Transmembrane</keyword>
<evidence type="ECO:0000313" key="5">
    <source>
        <dbReference type="Proteomes" id="UP000436181"/>
    </source>
</evidence>
<evidence type="ECO:0000256" key="1">
    <source>
        <dbReference type="SAM" id="MobiDB-lite"/>
    </source>
</evidence>
<keyword evidence="3" id="KW-0732">Signal</keyword>
<evidence type="ECO:0000313" key="4">
    <source>
        <dbReference type="EMBL" id="KAB3519966.1"/>
    </source>
</evidence>
<name>A0ABQ6VGA2_9CORY</name>
<dbReference type="EMBL" id="WBZJ01000003">
    <property type="protein sequence ID" value="KAB3519966.1"/>
    <property type="molecule type" value="Genomic_DNA"/>
</dbReference>
<keyword evidence="5" id="KW-1185">Reference proteome</keyword>
<dbReference type="PROSITE" id="PS51257">
    <property type="entry name" value="PROKAR_LIPOPROTEIN"/>
    <property type="match status" value="1"/>
</dbReference>
<evidence type="ECO:0000256" key="2">
    <source>
        <dbReference type="SAM" id="Phobius"/>
    </source>
</evidence>
<evidence type="ECO:0008006" key="6">
    <source>
        <dbReference type="Google" id="ProtNLM"/>
    </source>
</evidence>
<accession>A0ABQ6VGA2</accession>
<feature type="compositionally biased region" description="Basic and acidic residues" evidence="1">
    <location>
        <begin position="60"/>
        <end position="69"/>
    </location>
</feature>
<reference evidence="4 5" key="1">
    <citation type="submission" date="2019-10" db="EMBL/GenBank/DDBJ databases">
        <title>Corynebacterium sp novel species isolated from the respiratory tract of Marmot.</title>
        <authorList>
            <person name="Zhang G."/>
        </authorList>
    </citation>
    <scope>NUCLEOTIDE SEQUENCE [LARGE SCALE GENOMIC DNA]</scope>
    <source>
        <strain evidence="4 5">336</strain>
    </source>
</reference>
<keyword evidence="2" id="KW-0472">Membrane</keyword>
<sequence length="141" mass="14774">MKKLRTATVAVATAATMACAGTSFAAADEAAANQPAASQLGEAQQPAADQNDQAPQAPKTAEKQTEKKTKGGARPGDPTYFGGLFTKIGHQLEADQEITGYEFFGSSEPEHTPRWAELFRFGAASAFIAAVASVLNVFVPR</sequence>
<protein>
    <recommendedName>
        <fullName evidence="6">Secreted protein</fullName>
    </recommendedName>
</protein>
<feature type="compositionally biased region" description="Low complexity" evidence="1">
    <location>
        <begin position="28"/>
        <end position="59"/>
    </location>
</feature>
<evidence type="ECO:0000256" key="3">
    <source>
        <dbReference type="SAM" id="SignalP"/>
    </source>
</evidence>
<gene>
    <name evidence="4" type="ORF">F8377_08670</name>
</gene>
<feature type="region of interest" description="Disordered" evidence="1">
    <location>
        <begin position="28"/>
        <end position="81"/>
    </location>
</feature>
<dbReference type="RefSeq" id="WP_151844725.1">
    <property type="nucleotide sequence ID" value="NZ_WBZJ01000003.1"/>
</dbReference>
<comment type="caution">
    <text evidence="4">The sequence shown here is derived from an EMBL/GenBank/DDBJ whole genome shotgun (WGS) entry which is preliminary data.</text>
</comment>
<organism evidence="4 5">
    <name type="scientific">Corynebacterium zhongnanshanii</name>
    <dbReference type="NCBI Taxonomy" id="2768834"/>
    <lineage>
        <taxon>Bacteria</taxon>
        <taxon>Bacillati</taxon>
        <taxon>Actinomycetota</taxon>
        <taxon>Actinomycetes</taxon>
        <taxon>Mycobacteriales</taxon>
        <taxon>Corynebacteriaceae</taxon>
        <taxon>Corynebacterium</taxon>
    </lineage>
</organism>
<feature type="transmembrane region" description="Helical" evidence="2">
    <location>
        <begin position="118"/>
        <end position="139"/>
    </location>
</feature>
<keyword evidence="2" id="KW-1133">Transmembrane helix</keyword>
<dbReference type="Proteomes" id="UP000436181">
    <property type="component" value="Unassembled WGS sequence"/>
</dbReference>
<feature type="chain" id="PRO_5046144858" description="Secreted protein" evidence="3">
    <location>
        <begin position="26"/>
        <end position="141"/>
    </location>
</feature>
<proteinExistence type="predicted"/>
<feature type="signal peptide" evidence="3">
    <location>
        <begin position="1"/>
        <end position="25"/>
    </location>
</feature>